<reference evidence="2" key="1">
    <citation type="journal article" date="2023" name="Mol. Phylogenet. Evol.">
        <title>Genome-scale phylogeny and comparative genomics of the fungal order Sordariales.</title>
        <authorList>
            <person name="Hensen N."/>
            <person name="Bonometti L."/>
            <person name="Westerberg I."/>
            <person name="Brannstrom I.O."/>
            <person name="Guillou S."/>
            <person name="Cros-Aarteil S."/>
            <person name="Calhoun S."/>
            <person name="Haridas S."/>
            <person name="Kuo A."/>
            <person name="Mondo S."/>
            <person name="Pangilinan J."/>
            <person name="Riley R."/>
            <person name="LaButti K."/>
            <person name="Andreopoulos B."/>
            <person name="Lipzen A."/>
            <person name="Chen C."/>
            <person name="Yan M."/>
            <person name="Daum C."/>
            <person name="Ng V."/>
            <person name="Clum A."/>
            <person name="Steindorff A."/>
            <person name="Ohm R.A."/>
            <person name="Martin F."/>
            <person name="Silar P."/>
            <person name="Natvig D.O."/>
            <person name="Lalanne C."/>
            <person name="Gautier V."/>
            <person name="Ament-Velasquez S.L."/>
            <person name="Kruys A."/>
            <person name="Hutchinson M.I."/>
            <person name="Powell A.J."/>
            <person name="Barry K."/>
            <person name="Miller A.N."/>
            <person name="Grigoriev I.V."/>
            <person name="Debuchy R."/>
            <person name="Gladieux P."/>
            <person name="Hiltunen Thoren M."/>
            <person name="Johannesson H."/>
        </authorList>
    </citation>
    <scope>NUCLEOTIDE SEQUENCE</scope>
    <source>
        <strain evidence="2">CBS 892.96</strain>
    </source>
</reference>
<dbReference type="PANTHER" id="PTHR35179">
    <property type="entry name" value="PROTEIN CBG02620"/>
    <property type="match status" value="1"/>
</dbReference>
<protein>
    <recommendedName>
        <fullName evidence="4">Geranylgeranyl pyrophosphate synthetase</fullName>
    </recommendedName>
</protein>
<comment type="caution">
    <text evidence="2">The sequence shown here is derived from an EMBL/GenBank/DDBJ whole genome shotgun (WGS) entry which is preliminary data.</text>
</comment>
<proteinExistence type="predicted"/>
<dbReference type="PANTHER" id="PTHR35179:SF2">
    <property type="entry name" value="START DOMAIN-CONTAINING PROTEIN"/>
    <property type="match status" value="1"/>
</dbReference>
<feature type="region of interest" description="Disordered" evidence="1">
    <location>
        <begin position="1"/>
        <end position="31"/>
    </location>
</feature>
<organism evidence="2 3">
    <name type="scientific">Triangularia setosa</name>
    <dbReference type="NCBI Taxonomy" id="2587417"/>
    <lineage>
        <taxon>Eukaryota</taxon>
        <taxon>Fungi</taxon>
        <taxon>Dikarya</taxon>
        <taxon>Ascomycota</taxon>
        <taxon>Pezizomycotina</taxon>
        <taxon>Sordariomycetes</taxon>
        <taxon>Sordariomycetidae</taxon>
        <taxon>Sordariales</taxon>
        <taxon>Podosporaceae</taxon>
        <taxon>Triangularia</taxon>
    </lineage>
</organism>
<evidence type="ECO:0008006" key="4">
    <source>
        <dbReference type="Google" id="ProtNLM"/>
    </source>
</evidence>
<feature type="compositionally biased region" description="Basic residues" evidence="1">
    <location>
        <begin position="1"/>
        <end position="15"/>
    </location>
</feature>
<dbReference type="Proteomes" id="UP001302321">
    <property type="component" value="Unassembled WGS sequence"/>
</dbReference>
<feature type="region of interest" description="Disordered" evidence="1">
    <location>
        <begin position="417"/>
        <end position="439"/>
    </location>
</feature>
<feature type="region of interest" description="Disordered" evidence="1">
    <location>
        <begin position="452"/>
        <end position="474"/>
    </location>
</feature>
<feature type="compositionally biased region" description="Basic and acidic residues" evidence="1">
    <location>
        <begin position="421"/>
        <end position="430"/>
    </location>
</feature>
<keyword evidence="3" id="KW-1185">Reference proteome</keyword>
<reference evidence="2" key="2">
    <citation type="submission" date="2023-05" db="EMBL/GenBank/DDBJ databases">
        <authorList>
            <consortium name="Lawrence Berkeley National Laboratory"/>
            <person name="Steindorff A."/>
            <person name="Hensen N."/>
            <person name="Bonometti L."/>
            <person name="Westerberg I."/>
            <person name="Brannstrom I.O."/>
            <person name="Guillou S."/>
            <person name="Cros-Aarteil S."/>
            <person name="Calhoun S."/>
            <person name="Haridas S."/>
            <person name="Kuo A."/>
            <person name="Mondo S."/>
            <person name="Pangilinan J."/>
            <person name="Riley R."/>
            <person name="Labutti K."/>
            <person name="Andreopoulos B."/>
            <person name="Lipzen A."/>
            <person name="Chen C."/>
            <person name="Yanf M."/>
            <person name="Daum C."/>
            <person name="Ng V."/>
            <person name="Clum A."/>
            <person name="Ohm R."/>
            <person name="Martin F."/>
            <person name="Silar P."/>
            <person name="Natvig D."/>
            <person name="Lalanne C."/>
            <person name="Gautier V."/>
            <person name="Ament-Velasquez S.L."/>
            <person name="Kruys A."/>
            <person name="Hutchinson M.I."/>
            <person name="Powell A.J."/>
            <person name="Barry K."/>
            <person name="Miller A.N."/>
            <person name="Grigoriev I.V."/>
            <person name="Debuchy R."/>
            <person name="Gladieux P."/>
            <person name="Thoren M.H."/>
            <person name="Johannesson H."/>
        </authorList>
    </citation>
    <scope>NUCLEOTIDE SEQUENCE</scope>
    <source>
        <strain evidence="2">CBS 892.96</strain>
    </source>
</reference>
<accession>A0AAN6W4Z3</accession>
<gene>
    <name evidence="2" type="ORF">QBC36DRAFT_30004</name>
</gene>
<sequence length="500" mass="55821">MASRWYKSRSHYNRRKRDDAATAQVSPPPPLGDLVQTLEISDLDVNLGSKIASPTISDCKLVASYNWLDGMDSVPTILVPGKPPLWAPVRSPSRLNEDSGSYFRDKNAARFPKHPLEPCVITALGADANIPSKIDIMACGSTLGNLLRFVRRQDKPFRILVQKIHNTVFFTRRENTPTELISGVYGYGHSFPEANTIWEPSVQGSASHQRIIQYTFGNHRFLVRFEADGYIEPILQGPSSPTNRTSSTSIDNQASLADLFSQTNMGLASKPAALPSDSTINVKSGGELIPQARVFDLKTRSIYSKDKKDHFAEELPRLWISQIPTFILAFHTQGLFKERDIQIRDVREDVQRWEEDHQSELAQLASLIDRIVEIVPDMADRKMELRYAGGGGLEVHEQLGNVEDALSDAVKAQWEAQELGQSEKDKNLTDERDDEVGKSGCRAIERDSSCVKADIDAEDSDDDHGGYHDDYHYVSDEDGELPDYTACSAHDCGYCGKCPY</sequence>
<dbReference type="EMBL" id="MU866251">
    <property type="protein sequence ID" value="KAK4175048.1"/>
    <property type="molecule type" value="Genomic_DNA"/>
</dbReference>
<evidence type="ECO:0000313" key="3">
    <source>
        <dbReference type="Proteomes" id="UP001302321"/>
    </source>
</evidence>
<evidence type="ECO:0000256" key="1">
    <source>
        <dbReference type="SAM" id="MobiDB-lite"/>
    </source>
</evidence>
<dbReference type="AlphaFoldDB" id="A0AAN6W4Z3"/>
<evidence type="ECO:0000313" key="2">
    <source>
        <dbReference type="EMBL" id="KAK4175048.1"/>
    </source>
</evidence>
<name>A0AAN6W4Z3_9PEZI</name>
<feature type="compositionally biased region" description="Basic and acidic residues" evidence="1">
    <location>
        <begin position="463"/>
        <end position="474"/>
    </location>
</feature>